<comment type="caution">
    <text evidence="6">The sequence shown here is derived from an EMBL/GenBank/DDBJ whole genome shotgun (WGS) entry which is preliminary data.</text>
</comment>
<evidence type="ECO:0000256" key="4">
    <source>
        <dbReference type="SAM" id="MobiDB-lite"/>
    </source>
</evidence>
<dbReference type="InterPro" id="IPR020845">
    <property type="entry name" value="AMP-binding_CS"/>
</dbReference>
<dbReference type="InterPro" id="IPR013968">
    <property type="entry name" value="PKS_KR"/>
</dbReference>
<dbReference type="Gene3D" id="3.40.50.1820">
    <property type="entry name" value="alpha/beta hydrolase"/>
    <property type="match status" value="1"/>
</dbReference>
<dbReference type="InterPro" id="IPR000073">
    <property type="entry name" value="AB_hydrolase_1"/>
</dbReference>
<dbReference type="Pfam" id="PF00561">
    <property type="entry name" value="Abhydrolase_1"/>
    <property type="match status" value="1"/>
</dbReference>
<keyword evidence="2" id="KW-0596">Phosphopantetheine</keyword>
<reference evidence="6 7" key="1">
    <citation type="submission" date="2016-10" db="EMBL/GenBank/DDBJ databases">
        <authorList>
            <person name="Varghese N."/>
            <person name="Submissions S."/>
        </authorList>
    </citation>
    <scope>NUCLEOTIDE SEQUENCE [LARGE SCALE GENOMIC DNA]</scope>
    <source>
        <strain evidence="6 7">DSM 16525</strain>
    </source>
</reference>
<feature type="compositionally biased region" description="Basic and acidic residues" evidence="4">
    <location>
        <begin position="138"/>
        <end position="150"/>
    </location>
</feature>
<evidence type="ECO:0000313" key="6">
    <source>
        <dbReference type="EMBL" id="SET96865.1"/>
    </source>
</evidence>
<evidence type="ECO:0000256" key="1">
    <source>
        <dbReference type="ARBA" id="ARBA00006432"/>
    </source>
</evidence>
<feature type="region of interest" description="Disordered" evidence="4">
    <location>
        <begin position="1624"/>
        <end position="1656"/>
    </location>
</feature>
<dbReference type="Gene3D" id="1.10.1200.10">
    <property type="entry name" value="ACP-like"/>
    <property type="match status" value="1"/>
</dbReference>
<gene>
    <name evidence="6" type="ORF">SAMN05443572_104118</name>
</gene>
<dbReference type="GO" id="GO:0016874">
    <property type="term" value="F:ligase activity"/>
    <property type="evidence" value="ECO:0007669"/>
    <property type="project" value="UniProtKB-KW"/>
</dbReference>
<dbReference type="Pfam" id="PF00550">
    <property type="entry name" value="PP-binding"/>
    <property type="match status" value="1"/>
</dbReference>
<dbReference type="SUPFAM" id="SSF47336">
    <property type="entry name" value="ACP-like"/>
    <property type="match status" value="1"/>
</dbReference>
<dbReference type="SMART" id="SM00822">
    <property type="entry name" value="PKS_KR"/>
    <property type="match status" value="1"/>
</dbReference>
<dbReference type="InterPro" id="IPR045851">
    <property type="entry name" value="AMP-bd_C_sf"/>
</dbReference>
<dbReference type="InterPro" id="IPR036736">
    <property type="entry name" value="ACP-like_sf"/>
</dbReference>
<dbReference type="Gene3D" id="3.40.50.12780">
    <property type="entry name" value="N-terminal domain of ligase-like"/>
    <property type="match status" value="1"/>
</dbReference>
<protein>
    <submittedName>
        <fullName evidence="6">Acyl-CoA synthetase (AMP-forming)/AMP-acid ligase II</fullName>
    </submittedName>
</protein>
<feature type="region of interest" description="Disordered" evidence="4">
    <location>
        <begin position="126"/>
        <end position="171"/>
    </location>
</feature>
<dbReference type="Pfam" id="PF00501">
    <property type="entry name" value="AMP-binding"/>
    <property type="match status" value="1"/>
</dbReference>
<feature type="compositionally biased region" description="Low complexity" evidence="4">
    <location>
        <begin position="153"/>
        <end position="166"/>
    </location>
</feature>
<dbReference type="EMBL" id="FOIB01000004">
    <property type="protein sequence ID" value="SET96865.1"/>
    <property type="molecule type" value="Genomic_DNA"/>
</dbReference>
<dbReference type="PANTHER" id="PTHR22754">
    <property type="entry name" value="DISCO-INTERACTING PROTEIN 2 DIP2 -RELATED"/>
    <property type="match status" value="1"/>
</dbReference>
<proteinExistence type="inferred from homology"/>
<dbReference type="InterPro" id="IPR009081">
    <property type="entry name" value="PP-bd_ACP"/>
</dbReference>
<evidence type="ECO:0000256" key="3">
    <source>
        <dbReference type="ARBA" id="ARBA00022553"/>
    </source>
</evidence>
<keyword evidence="3" id="KW-0597">Phosphoprotein</keyword>
<comment type="similarity">
    <text evidence="1">Belongs to the ATP-dependent AMP-binding enzyme family.</text>
</comment>
<dbReference type="InterPro" id="IPR036291">
    <property type="entry name" value="NAD(P)-bd_dom_sf"/>
</dbReference>
<keyword evidence="7" id="KW-1185">Reference proteome</keyword>
<evidence type="ECO:0000313" key="7">
    <source>
        <dbReference type="Proteomes" id="UP000183760"/>
    </source>
</evidence>
<dbReference type="Proteomes" id="UP000183760">
    <property type="component" value="Unassembled WGS sequence"/>
</dbReference>
<keyword evidence="6" id="KW-0436">Ligase</keyword>
<dbReference type="InterPro" id="IPR029058">
    <property type="entry name" value="AB_hydrolase_fold"/>
</dbReference>
<sequence>MRQSSNQDPETQAVVRAAVLKMRTVADCIVTPRNAHSGTVQDGFRVHVATRGPLTEQAVLEHLRAHCPRQLGPLDVVLVHALPPSRRASDLEDLGLAVLDEPLVNTCQRVVDALLGPGHFKVSVGDVDSTPGALRPRRAPDSTPRVDRSNHPASAAGTAGHSARAALSDGGPALSGAERTLTDVLLAAVARTPEQRITHVEAEGVERTDTYRELLSRSLRVAGGLRAAGLTAGQRVMFQLPGTRDFITAFWGCILAGLVPAPIATPAEYAEGIPGVSKLLAAWTALREPLLLIDASQQASLQAFATRHGHSVKTATVEELVRHEPASPHLDAAPEDITLLLFTSGSTGTPKTVPLSHEALLTEARGTARVMNTGPQDVSFHWMPLEHGGSLAMVHTRDILSSCAEVHVPTQLILGEPLRWLDWMERHGATLSWAPHFAFGLIVGELGRKPSTRRWDLSRIRVLVNGGEAIVSRTAREFLRALAPHGLRDSAIWPAWGMSETSSGVTYHSDFNLSTSSDEDTVVALGPPIPGVRLRIVDDEDHVLPEGEIGALQIQGPSVLRGYVDNDAVNRESFTQDGWFRTGDRAFLRDGRLTLTGRSRDTIIINGANHFGHEIEATVEELPFIDRSFTAACALRVSGASTDQLALFFHLLPGTNEQEALRSIRAAVARNHGVQPHHLVPVERADIPKTDLGKIQRTQLASRYAAKLEAARPRADSHERLPAWFYRTTWPAAPLDVDVHGAERASVALLIEDDSRLGESLRQELERRDQPHVTVVPASTPGLIREGPRRYRLDVENPVHHLQLFKQLREEGLLPRHILHLAAPTAMGVPESFEAQREACLRTCGWLVPLLGALDAQRPEQVLLKVIASHSLRVGEDDRVAVHHAPLRGLLATAQLELPWLRTSHVDLPAGDAEGNARRILAEVDALSVEPLVAWRAEGRHVARMVPTHAEGSLIDVPGFEPGSLFVITGGLGHVGRVLTEWLVTRQQARVLLLGRTPEAGLPEVSRAALAALRSRGEVLYRAVDVGDADAVRAAIEHAEAHWSRPVDRMLHLAGHYAEKTLLQLAPGDLAAALDPKLAGAWSLWRVAKHRPGCRLILFSSVVGAVGGALQGAHAAGNVTLEAFAEQCHAQSRGAADAPVCQSIGWSYWRDERTADLEVTGQAAARGHAIMEPAQALESLAIAAAASDTVSWVGFLPGGHHFRARLDGRPRPVRRIVAQGAARHVELAKISLAPIRVVDAAGVAVSISAVEATSSIQPVVEATDSTRKIRRLFADALGQPDVGVDDDFFDVGGNSIQLAQLHRALETAFEREVRWAEVLRCRTVNALAALLAGDSTSETQFVSFRGLRYAYRVVPGPEKPLIESPLLIISGAFQDMYALPKLEHLLHPLGTLIMADLPGTGVADDLAPEFGFDFLADCLEHLRTHLGHPRISVIGISYGGSTAYEFAHRYPDSIDRLILVGAATELPTQSAVRIDIRAEQILEGELDTFVQGLVEATMNQDPRNHVREAAATRVLVEKAFHAVTPREALRYADVQNRLIAEARDPSLRILKRPVLAFTGEFDPLTPPGHVRNLAATIPGALFTTIREADHLVLMERPEEMADLIRRFLQDHDLHGLDYLSGIECPTNTPPPRNEVAGGTSPFKPRGERFQDGASPE</sequence>
<name>A0ABY1CEE0_MYXFU</name>
<dbReference type="SUPFAM" id="SSF51735">
    <property type="entry name" value="NAD(P)-binding Rossmann-fold domains"/>
    <property type="match status" value="2"/>
</dbReference>
<dbReference type="SMART" id="SM00823">
    <property type="entry name" value="PKS_PP"/>
    <property type="match status" value="1"/>
</dbReference>
<dbReference type="SUPFAM" id="SSF56801">
    <property type="entry name" value="Acetyl-CoA synthetase-like"/>
    <property type="match status" value="1"/>
</dbReference>
<dbReference type="InterPro" id="IPR000873">
    <property type="entry name" value="AMP-dep_synth/lig_dom"/>
</dbReference>
<dbReference type="CDD" id="cd08953">
    <property type="entry name" value="KR_2_SDR_x"/>
    <property type="match status" value="1"/>
</dbReference>
<dbReference type="PANTHER" id="PTHR22754:SF32">
    <property type="entry name" value="DISCO-INTERACTING PROTEIN 2"/>
    <property type="match status" value="1"/>
</dbReference>
<dbReference type="SUPFAM" id="SSF53474">
    <property type="entry name" value="alpha/beta-Hydrolases"/>
    <property type="match status" value="1"/>
</dbReference>
<dbReference type="PROSITE" id="PS00455">
    <property type="entry name" value="AMP_BINDING"/>
    <property type="match status" value="1"/>
</dbReference>
<evidence type="ECO:0000256" key="2">
    <source>
        <dbReference type="ARBA" id="ARBA00022450"/>
    </source>
</evidence>
<accession>A0ABY1CEE0</accession>
<feature type="domain" description="Carrier" evidence="5">
    <location>
        <begin position="1260"/>
        <end position="1335"/>
    </location>
</feature>
<dbReference type="InterPro" id="IPR057326">
    <property type="entry name" value="KR_dom"/>
</dbReference>
<dbReference type="Gene3D" id="3.30.300.30">
    <property type="match status" value="1"/>
</dbReference>
<dbReference type="PRINTS" id="PR00111">
    <property type="entry name" value="ABHYDROLASE"/>
</dbReference>
<dbReference type="PROSITE" id="PS50075">
    <property type="entry name" value="CARRIER"/>
    <property type="match status" value="1"/>
</dbReference>
<dbReference type="InterPro" id="IPR042099">
    <property type="entry name" value="ANL_N_sf"/>
</dbReference>
<dbReference type="Pfam" id="PF08659">
    <property type="entry name" value="KR"/>
    <property type="match status" value="1"/>
</dbReference>
<organism evidence="6 7">
    <name type="scientific">Myxococcus fulvus</name>
    <dbReference type="NCBI Taxonomy" id="33"/>
    <lineage>
        <taxon>Bacteria</taxon>
        <taxon>Pseudomonadati</taxon>
        <taxon>Myxococcota</taxon>
        <taxon>Myxococcia</taxon>
        <taxon>Myxococcales</taxon>
        <taxon>Cystobacterineae</taxon>
        <taxon>Myxococcaceae</taxon>
        <taxon>Myxococcus</taxon>
    </lineage>
</organism>
<dbReference type="InterPro" id="IPR020806">
    <property type="entry name" value="PKS_PP-bd"/>
</dbReference>
<dbReference type="Gene3D" id="3.40.50.720">
    <property type="entry name" value="NAD(P)-binding Rossmann-like Domain"/>
    <property type="match status" value="1"/>
</dbReference>
<evidence type="ECO:0000259" key="5">
    <source>
        <dbReference type="PROSITE" id="PS50075"/>
    </source>
</evidence>